<feature type="region of interest" description="Disordered" evidence="1">
    <location>
        <begin position="1928"/>
        <end position="1951"/>
    </location>
</feature>
<evidence type="ECO:0000256" key="1">
    <source>
        <dbReference type="SAM" id="MobiDB-lite"/>
    </source>
</evidence>
<evidence type="ECO:0000313" key="3">
    <source>
        <dbReference type="Proteomes" id="UP000830375"/>
    </source>
</evidence>
<feature type="compositionally biased region" description="Polar residues" evidence="1">
    <location>
        <begin position="430"/>
        <end position="447"/>
    </location>
</feature>
<feature type="region of interest" description="Disordered" evidence="1">
    <location>
        <begin position="1404"/>
        <end position="1423"/>
    </location>
</feature>
<organism evidence="2 3">
    <name type="scientific">Labeo rohita</name>
    <name type="common">Indian major carp</name>
    <name type="synonym">Cyprinus rohita</name>
    <dbReference type="NCBI Taxonomy" id="84645"/>
    <lineage>
        <taxon>Eukaryota</taxon>
        <taxon>Metazoa</taxon>
        <taxon>Chordata</taxon>
        <taxon>Craniata</taxon>
        <taxon>Vertebrata</taxon>
        <taxon>Euteleostomi</taxon>
        <taxon>Actinopterygii</taxon>
        <taxon>Neopterygii</taxon>
        <taxon>Teleostei</taxon>
        <taxon>Ostariophysi</taxon>
        <taxon>Cypriniformes</taxon>
        <taxon>Cyprinidae</taxon>
        <taxon>Labeoninae</taxon>
        <taxon>Labeonini</taxon>
        <taxon>Labeo</taxon>
    </lineage>
</organism>
<evidence type="ECO:0000313" key="2">
    <source>
        <dbReference type="EMBL" id="KAI2660834.1"/>
    </source>
</evidence>
<dbReference type="Proteomes" id="UP000830375">
    <property type="component" value="Unassembled WGS sequence"/>
</dbReference>
<feature type="region of interest" description="Disordered" evidence="1">
    <location>
        <begin position="660"/>
        <end position="739"/>
    </location>
</feature>
<comment type="caution">
    <text evidence="2">The sequence shown here is derived from an EMBL/GenBank/DDBJ whole genome shotgun (WGS) entry which is preliminary data.</text>
</comment>
<protein>
    <submittedName>
        <fullName evidence="2">Peroxisome proliferator-activated receptor gamma coactivator-related protein 1</fullName>
    </submittedName>
</protein>
<feature type="compositionally biased region" description="Basic residues" evidence="1">
    <location>
        <begin position="1223"/>
        <end position="1233"/>
    </location>
</feature>
<proteinExistence type="predicted"/>
<reference evidence="2 3" key="1">
    <citation type="submission" date="2022-01" db="EMBL/GenBank/DDBJ databases">
        <title>A high-quality chromosome-level genome assembly of rohu carp, Labeo rohita.</title>
        <authorList>
            <person name="Arick M.A. II"/>
            <person name="Hsu C.-Y."/>
            <person name="Magbanua Z."/>
            <person name="Pechanova O."/>
            <person name="Grover C."/>
            <person name="Miller E."/>
            <person name="Thrash A."/>
            <person name="Ezzel L."/>
            <person name="Alam S."/>
            <person name="Benzie J."/>
            <person name="Hamilton M."/>
            <person name="Karsi A."/>
            <person name="Lawrence M.L."/>
            <person name="Peterson D.G."/>
        </authorList>
    </citation>
    <scope>NUCLEOTIDE SEQUENCE [LARGE SCALE GENOMIC DNA]</scope>
    <source>
        <strain evidence="3">BAU-BD-2019</strain>
        <tissue evidence="2">Blood</tissue>
    </source>
</reference>
<feature type="compositionally biased region" description="Polar residues" evidence="1">
    <location>
        <begin position="729"/>
        <end position="739"/>
    </location>
</feature>
<feature type="region of interest" description="Disordered" evidence="1">
    <location>
        <begin position="1375"/>
        <end position="1395"/>
    </location>
</feature>
<feature type="compositionally biased region" description="Basic residues" evidence="1">
    <location>
        <begin position="249"/>
        <end position="259"/>
    </location>
</feature>
<feature type="region of interest" description="Disordered" evidence="1">
    <location>
        <begin position="1223"/>
        <end position="1299"/>
    </location>
</feature>
<gene>
    <name evidence="2" type="ORF">H4Q32_008506</name>
</gene>
<keyword evidence="3" id="KW-1185">Reference proteome</keyword>
<feature type="region of interest" description="Disordered" evidence="1">
    <location>
        <begin position="401"/>
        <end position="421"/>
    </location>
</feature>
<name>A0ABQ8MD77_LABRO</name>
<feature type="compositionally biased region" description="Polar residues" evidence="1">
    <location>
        <begin position="1404"/>
        <end position="1421"/>
    </location>
</feature>
<keyword evidence="2" id="KW-0675">Receptor</keyword>
<feature type="region of interest" description="Disordered" evidence="1">
    <location>
        <begin position="246"/>
        <end position="325"/>
    </location>
</feature>
<feature type="region of interest" description="Disordered" evidence="1">
    <location>
        <begin position="800"/>
        <end position="823"/>
    </location>
</feature>
<feature type="region of interest" description="Disordered" evidence="1">
    <location>
        <begin position="430"/>
        <end position="449"/>
    </location>
</feature>
<accession>A0ABQ8MD77</accession>
<feature type="region of interest" description="Disordered" evidence="1">
    <location>
        <begin position="1634"/>
        <end position="1698"/>
    </location>
</feature>
<dbReference type="EMBL" id="JACTAM010000009">
    <property type="protein sequence ID" value="KAI2660834.1"/>
    <property type="molecule type" value="Genomic_DNA"/>
</dbReference>
<sequence length="1951" mass="208930">MAFTCENSSRATDSYYLTAALSQVSSFCSVSLYLAARPVFLRSTSSYRFLPSLSSGAASPNEPANSGPSNEHPYCSPSTAKGRLELQRAVASLRQQGQEVGSFAQFFWTMARGLEYPDSTLKEAFNLCLNDPLPPWEMEQLRGLDYWTFSKYLHHRKDWQILTPPESACRDHATHPLSSSLIQDPFQSPTLKRRLRRKRAAKTAVSISESTELTAVSAEVINTEDPRAILQCPTCSLTSLSQVPDHLLTPRKRRSRRKGAAQNAASVSEPVESAPAIPDPVESKPASPGPLESAPASTKPAESAPASLEPVESTPASPVPVESIPASPESIKLATVISEPIKTDSIIPEMAKLAAISSKVVKFDTVNSEAATAAAISPEAADHTLLCPLKPKRRRAQVVKFDTPSQGVPSPLAQEGPNQEIPGTLVQMGLSQEAPSPGSQEDSSQEALPSVVLEGQSQKLPSLVAQVNPGQATQGPVVLEEPTLMVQYPVFPEVCNLVEPHPKLPTSPVVSALVKETQAVHLTLPEPPVNPVMPKKGTHVMSSEPVLVPDPEALPEHPNLPATAKKAFSVLPTSRVMTTKGDAVSQVMFSEIIHASVTDACPEKPNSPAMTMETDNEQSTHPVMATEAVLKQPALTVLATEVMFMQPAIITTQANPEQPVLSATAPVQEPPEAAQFQESAESVRAAQEGTSESSPVSVLAAQKDTSEPSPEPALATQESMPESNPVPVLTTQKGTSESSPMFVPEALESASKSVTETVLVSPESVSQGCPLSACAALAPEFVPRSFVSQELATKAIPKTPPVRQTHVSRKTTNKIPIPPSPLASPFGFPKPEHRWSTSNYSPELFSSLPVPPPMFPGYPGVPSFVPRPPPQLVPPCTVLPSVDAWRRPLGGGPACFQSSRATDSYYLTAALSQVSSFCSVSLYLAARPVFLRSTSSYRFLPSLSSGAASPVLKSIAISDDLSGHPSCPYYCCRLPCPFALDCFTSHSQCCCSLRLVNKITFFCSFASGSHSLQIRDRTNQPTRDPAMSIRIVPPSTAKGRLELQRAVASLRQQGQEVGSFAQFFWTMARGLEYPDSTLKEAFNLCLDDPLPPWEMEQLRGLDYWTFSKYLHHRKDWQILTPPESACRDHATHPLSSSLIQDPFQSPTLKRRLRRKRAAKTAVSISESTELTAVSAEVINTEDPRSVPVLPESVQSSLVIPEPYCSALPVLSPSLSQVPDHLLTPRKRRSRRKGAAQNAASVSEPVESAPAIPDPVESKPASPGPLESAPASTKPAESAPASLEPVESTPASPVPVESIPASPESIKLATVISEPIKTDSIIPEMAKLAAISSKVVKFDTVNSEAATAAAISPEAADHTLLCPLKPKRRRAQVVKFDTPSQGVPSPLAQEGPNQEIPGTLVQMGLSQEAPSPGSQEDSSQEALPSVVLEGQSQKLPSLVAQVNPGQATQGPVVLEEPTLMVQYPVFPEVCNLVEPHPKLPTSPVVSALVKETQAVHLTLPEPPVNPVMPKKGTHVMSSEPVLVPDPEALPEHPNLPATAKKAFSVLPTSRVMTTKGDAVSQVMFSEIIHASVTDACPEKPNSPAMTMETDNEQSTHPVMATEAVLKQPALTVLATEVMFMQPAIITTQANPEQPVLSATAPVQEPPEAAQFQESAESVRAAQEGTSESSPVSVLAAQKDTSEPSPEPPCNPGEHARVKPSTCPYNPEGDIRVKPYVSLAPEFVPRSFVSQELATKAIPKTPPVRQTHVSRKTTNKIPIPPSPLASPFGFPKPEHRCPTPYVSWLPWSSKFCSPPAPPVGTSLYCFAQCGRLEAPIGRRHMVLFMFVSATCSSRPTSLFPLVTPPCLALVCLIVCTWSSCVLLHMLELGLSTLFVNLVFVLSPACSKSFRGHWFLPTLTAAPCAQVSSFCSGTCTAKCIEGLGEGNQEHSGDLRPFSLPSLGVPERPAGSTGD</sequence>